<feature type="compositionally biased region" description="Polar residues" evidence="4">
    <location>
        <begin position="112"/>
        <end position="128"/>
    </location>
</feature>
<keyword evidence="3" id="KW-0804">Transcription</keyword>
<dbReference type="OrthoDB" id="293823at2759"/>
<evidence type="ECO:0000256" key="2">
    <source>
        <dbReference type="ARBA" id="ARBA00023015"/>
    </source>
</evidence>
<keyword evidence="7" id="KW-1185">Reference proteome</keyword>
<evidence type="ECO:0000313" key="6">
    <source>
        <dbReference type="EMBL" id="TNV72260.1"/>
    </source>
</evidence>
<dbReference type="InterPro" id="IPR038635">
    <property type="entry name" value="CCR4-NOT_su2/3/5_C_sf"/>
</dbReference>
<feature type="region of interest" description="Disordered" evidence="4">
    <location>
        <begin position="111"/>
        <end position="135"/>
    </location>
</feature>
<dbReference type="AlphaFoldDB" id="A0A8J8SVJ7"/>
<gene>
    <name evidence="6" type="ORF">FGO68_gene6574</name>
</gene>
<evidence type="ECO:0000313" key="7">
    <source>
        <dbReference type="Proteomes" id="UP000785679"/>
    </source>
</evidence>
<dbReference type="Gene3D" id="2.30.30.1020">
    <property type="entry name" value="CCR4-NOT complex subunit 2/3/5, C-terminal domain"/>
    <property type="match status" value="1"/>
</dbReference>
<dbReference type="InterPro" id="IPR040168">
    <property type="entry name" value="Not2/3/5"/>
</dbReference>
<dbReference type="Pfam" id="PF04153">
    <property type="entry name" value="NOT2_3_5_C"/>
    <property type="match status" value="1"/>
</dbReference>
<feature type="domain" description="NOT2/NOT3/NOT5 C-terminal" evidence="5">
    <location>
        <begin position="18"/>
        <end position="103"/>
    </location>
</feature>
<comment type="similarity">
    <text evidence="1">Belongs to the CNOT2/3/5 family.</text>
</comment>
<evidence type="ECO:0000256" key="1">
    <source>
        <dbReference type="ARBA" id="ARBA00007682"/>
    </source>
</evidence>
<evidence type="ECO:0000256" key="3">
    <source>
        <dbReference type="ARBA" id="ARBA00023163"/>
    </source>
</evidence>
<reference evidence="6" key="1">
    <citation type="submission" date="2019-06" db="EMBL/GenBank/DDBJ databases">
        <authorList>
            <person name="Zheng W."/>
        </authorList>
    </citation>
    <scope>NUCLEOTIDE SEQUENCE</scope>
    <source>
        <strain evidence="6">QDHG01</strain>
    </source>
</reference>
<dbReference type="GO" id="GO:0006355">
    <property type="term" value="P:regulation of DNA-templated transcription"/>
    <property type="evidence" value="ECO:0007669"/>
    <property type="project" value="InterPro"/>
</dbReference>
<sequence length="135" mass="15572">MPEYWDQDAVSSVGTPITVAQEEAFVYPTVARYNRGEHFARYDAETLFFTFYYQAGTQQQVMAARELQNKGWAYHQKAQIWYSKGTKQGEYVYFDYSGTWSVKGISGEELQQMDNSQPLSTQKAQQRAPQKGARQ</sequence>
<protein>
    <recommendedName>
        <fullName evidence="5">NOT2/NOT3/NOT5 C-terminal domain-containing protein</fullName>
    </recommendedName>
</protein>
<dbReference type="GO" id="GO:0030015">
    <property type="term" value="C:CCR4-NOT core complex"/>
    <property type="evidence" value="ECO:0007669"/>
    <property type="project" value="InterPro"/>
</dbReference>
<keyword evidence="2" id="KW-0805">Transcription regulation</keyword>
<comment type="caution">
    <text evidence="6">The sequence shown here is derived from an EMBL/GenBank/DDBJ whole genome shotgun (WGS) entry which is preliminary data.</text>
</comment>
<proteinExistence type="inferred from homology"/>
<dbReference type="EMBL" id="RRYP01023267">
    <property type="protein sequence ID" value="TNV72260.1"/>
    <property type="molecule type" value="Genomic_DNA"/>
</dbReference>
<evidence type="ECO:0000259" key="5">
    <source>
        <dbReference type="Pfam" id="PF04153"/>
    </source>
</evidence>
<name>A0A8J8SVJ7_HALGN</name>
<dbReference type="InterPro" id="IPR007282">
    <property type="entry name" value="NOT2/3/5_C"/>
</dbReference>
<organism evidence="6 7">
    <name type="scientific">Halteria grandinella</name>
    <dbReference type="NCBI Taxonomy" id="5974"/>
    <lineage>
        <taxon>Eukaryota</taxon>
        <taxon>Sar</taxon>
        <taxon>Alveolata</taxon>
        <taxon>Ciliophora</taxon>
        <taxon>Intramacronucleata</taxon>
        <taxon>Spirotrichea</taxon>
        <taxon>Stichotrichia</taxon>
        <taxon>Sporadotrichida</taxon>
        <taxon>Halteriidae</taxon>
        <taxon>Halteria</taxon>
    </lineage>
</organism>
<evidence type="ECO:0000256" key="4">
    <source>
        <dbReference type="SAM" id="MobiDB-lite"/>
    </source>
</evidence>
<dbReference type="PANTHER" id="PTHR23326">
    <property type="entry name" value="CCR4 NOT-RELATED"/>
    <property type="match status" value="1"/>
</dbReference>
<dbReference type="Proteomes" id="UP000785679">
    <property type="component" value="Unassembled WGS sequence"/>
</dbReference>
<accession>A0A8J8SVJ7</accession>